<dbReference type="Pfam" id="PF10768">
    <property type="entry name" value="FliX"/>
    <property type="match status" value="1"/>
</dbReference>
<reference evidence="3" key="1">
    <citation type="submission" date="2018-05" db="EMBL/GenBank/DDBJ databases">
        <authorList>
            <person name="Liu B.-T."/>
        </authorList>
    </citation>
    <scope>NUCLEOTIDE SEQUENCE [LARGE SCALE GENOMIC DNA]</scope>
    <source>
        <strain evidence="3">WD6-1</strain>
    </source>
</reference>
<name>A0A2U2BU78_9PROT</name>
<dbReference type="InterPro" id="IPR019704">
    <property type="entry name" value="Flagellar_assmbl_FliX_class2"/>
</dbReference>
<evidence type="ECO:0000256" key="1">
    <source>
        <dbReference type="SAM" id="MobiDB-lite"/>
    </source>
</evidence>
<sequence length="140" mass="14456">MKVTGPRNVPGTSGARKKASGGASESTFSPGASSGSASTGASAPLSGASAVNSVDAVLALQSTGDFREAKKRATERALDLLDVLDDLKIALLEGGIPRDKLARLMDTLRTRRDATDDPDLEAALDEVELRAAVELAKYDA</sequence>
<dbReference type="EMBL" id="QEXV01000003">
    <property type="protein sequence ID" value="PWE17558.1"/>
    <property type="molecule type" value="Genomic_DNA"/>
</dbReference>
<dbReference type="AlphaFoldDB" id="A0A2U2BU78"/>
<evidence type="ECO:0000313" key="3">
    <source>
        <dbReference type="Proteomes" id="UP000245168"/>
    </source>
</evidence>
<keyword evidence="2" id="KW-0282">Flagellum</keyword>
<protein>
    <submittedName>
        <fullName evidence="2">Flagellar biosynthesis protein FlgI</fullName>
    </submittedName>
</protein>
<feature type="region of interest" description="Disordered" evidence="1">
    <location>
        <begin position="1"/>
        <end position="47"/>
    </location>
</feature>
<dbReference type="GO" id="GO:0044781">
    <property type="term" value="P:bacterial-type flagellum organization"/>
    <property type="evidence" value="ECO:0007669"/>
    <property type="project" value="InterPro"/>
</dbReference>
<keyword evidence="3" id="KW-1185">Reference proteome</keyword>
<comment type="caution">
    <text evidence="2">The sequence shown here is derived from an EMBL/GenBank/DDBJ whole genome shotgun (WGS) entry which is preliminary data.</text>
</comment>
<organism evidence="2 3">
    <name type="scientific">Marinicauda salina</name>
    <dbReference type="NCBI Taxonomy" id="2135793"/>
    <lineage>
        <taxon>Bacteria</taxon>
        <taxon>Pseudomonadati</taxon>
        <taxon>Pseudomonadota</taxon>
        <taxon>Alphaproteobacteria</taxon>
        <taxon>Maricaulales</taxon>
        <taxon>Maricaulaceae</taxon>
        <taxon>Marinicauda</taxon>
    </lineage>
</organism>
<proteinExistence type="predicted"/>
<accession>A0A2U2BU78</accession>
<dbReference type="Proteomes" id="UP000245168">
    <property type="component" value="Unassembled WGS sequence"/>
</dbReference>
<dbReference type="RefSeq" id="WP_109252789.1">
    <property type="nucleotide sequence ID" value="NZ_QEXV01000003.1"/>
</dbReference>
<keyword evidence="2" id="KW-0966">Cell projection</keyword>
<evidence type="ECO:0000313" key="2">
    <source>
        <dbReference type="EMBL" id="PWE17558.1"/>
    </source>
</evidence>
<gene>
    <name evidence="2" type="ORF">DDZ18_07760</name>
</gene>
<keyword evidence="2" id="KW-0969">Cilium</keyword>
<feature type="compositionally biased region" description="Low complexity" evidence="1">
    <location>
        <begin position="23"/>
        <end position="47"/>
    </location>
</feature>